<evidence type="ECO:0000256" key="14">
    <source>
        <dbReference type="ARBA" id="ARBA00034059"/>
    </source>
</evidence>
<dbReference type="PANTHER" id="PTHR11552">
    <property type="entry name" value="GLUCOSE-METHANOL-CHOLINE GMC OXIDOREDUCTASE"/>
    <property type="match status" value="1"/>
</dbReference>
<protein>
    <recommendedName>
        <fullName evidence="5">pyranose dehydrogenase (acceptor)</fullName>
        <ecNumber evidence="5">1.1.99.29</ecNumber>
    </recommendedName>
</protein>
<comment type="caution">
    <text evidence="21">The sequence shown here is derived from an EMBL/GenBank/DDBJ whole genome shotgun (WGS) entry which is preliminary data.</text>
</comment>
<dbReference type="InterPro" id="IPR012132">
    <property type="entry name" value="GMC_OxRdtase"/>
</dbReference>
<evidence type="ECO:0000256" key="8">
    <source>
        <dbReference type="ARBA" id="ARBA00022827"/>
    </source>
</evidence>
<keyword evidence="6" id="KW-0964">Secreted</keyword>
<feature type="signal peptide" evidence="18">
    <location>
        <begin position="1"/>
        <end position="19"/>
    </location>
</feature>
<feature type="domain" description="Glucose-methanol-choline oxidoreductase N-terminal" evidence="19">
    <location>
        <begin position="110"/>
        <end position="133"/>
    </location>
</feature>
<comment type="catalytic activity">
    <reaction evidence="12">
        <text>pyranose + acceptor = pyranos-3-ulose + reduced acceptor.</text>
        <dbReference type="EC" id="1.1.99.29"/>
    </reaction>
</comment>
<proteinExistence type="inferred from homology"/>
<evidence type="ECO:0000256" key="2">
    <source>
        <dbReference type="ARBA" id="ARBA00004613"/>
    </source>
</evidence>
<dbReference type="PIRSF" id="PIRSF000137">
    <property type="entry name" value="Alcohol_oxidase"/>
    <property type="match status" value="1"/>
</dbReference>
<evidence type="ECO:0000256" key="9">
    <source>
        <dbReference type="ARBA" id="ARBA00024699"/>
    </source>
</evidence>
<evidence type="ECO:0000256" key="7">
    <source>
        <dbReference type="ARBA" id="ARBA00022630"/>
    </source>
</evidence>
<evidence type="ECO:0000256" key="5">
    <source>
        <dbReference type="ARBA" id="ARBA00013177"/>
    </source>
</evidence>
<evidence type="ECO:0000256" key="11">
    <source>
        <dbReference type="ARBA" id="ARBA00034010"/>
    </source>
</evidence>
<name>A0A8H4QT74_9AGAR</name>
<dbReference type="AlphaFoldDB" id="A0A8H4QT74"/>
<feature type="active site" description="Proton acceptor" evidence="15">
    <location>
        <position position="573"/>
    </location>
</feature>
<accession>A0A8H4QT74</accession>
<comment type="subunit">
    <text evidence="4">Monomer.</text>
</comment>
<dbReference type="Pfam" id="PF05199">
    <property type="entry name" value="GMC_oxred_C"/>
    <property type="match status" value="1"/>
</dbReference>
<dbReference type="GO" id="GO:0005576">
    <property type="term" value="C:extracellular region"/>
    <property type="evidence" value="ECO:0007669"/>
    <property type="project" value="UniProtKB-SubCell"/>
</dbReference>
<comment type="catalytic activity">
    <reaction evidence="14">
        <text>a pyranoside + acceptor = a pyranosid-3,4-diulose + reduced acceptor.</text>
        <dbReference type="EC" id="1.1.99.29"/>
    </reaction>
</comment>
<keyword evidence="8 16" id="KW-0274">FAD</keyword>
<comment type="subcellular location">
    <subcellularLocation>
        <location evidence="2">Secreted</location>
    </subcellularLocation>
</comment>
<sequence length="593" mass="63957">MQSAFLHLFLCFLVGTANSRFVNSPSELKPEYDFIVVGGGTAGNVVAARLSEISKYSVLVIEAGGSDEGNVALEIPYAAPNAMSNTSIIWDYSTVPQAGLSQRSIAYPRGRVLGGSSAINFLAYTRGSRDDFDRMASYTGDNGWSWNNMLPYFKKSEGFTRPVDGHSTSGQIDSNAHGFNGPLKTTVYACPAPIDPMLISTTKASPSQFPFNVDYNSGNTIGMGYIQSTAGNGVRSSSATAFIHPNINRPNLDVILNTHVTKLINVAGFFKTPDLRKVEFAQSRGGQRYTVRAKKEVILSAGAINTPQILHLSGVGSPLSLLKLKIVPTIISPFVGQDLQDHVLLGSQWYVNSTDTLDVITTNETAANNILTQWVTSKTGRYANVSGNIFAWLRASASLFSFFTPDPSAGPTSAHFELYPVNQFASYAVPAPTTGNFISVVKGVMSPASRGSVTLNSNDPFEPPLIDTGFLTNPIDIQIMIEAIKTAKEMFTLSPWKGYTLQPYGELGSAKTDSDLMKYIRSQATTFYHPSSTVKAGRSYDITAPLDSELNLKGAVGVRVVDASIFPYIPAAHIQAAVFAIAERGADLIKQTW</sequence>
<keyword evidence="18" id="KW-0732">Signal</keyword>
<evidence type="ECO:0000256" key="15">
    <source>
        <dbReference type="PIRSR" id="PIRSR000137-1"/>
    </source>
</evidence>
<evidence type="ECO:0000256" key="17">
    <source>
        <dbReference type="RuleBase" id="RU003968"/>
    </source>
</evidence>
<gene>
    <name evidence="21" type="ORF">D9613_011346</name>
</gene>
<evidence type="ECO:0000313" key="21">
    <source>
        <dbReference type="EMBL" id="KAF4615922.1"/>
    </source>
</evidence>
<feature type="binding site" evidence="16">
    <location>
        <position position="112"/>
    </location>
    <ligand>
        <name>FAD</name>
        <dbReference type="ChEBI" id="CHEBI:57692"/>
    </ligand>
</feature>
<dbReference type="PROSITE" id="PS00624">
    <property type="entry name" value="GMC_OXRED_2"/>
    <property type="match status" value="1"/>
</dbReference>
<evidence type="ECO:0000256" key="4">
    <source>
        <dbReference type="ARBA" id="ARBA00011245"/>
    </source>
</evidence>
<dbReference type="PROSITE" id="PS00623">
    <property type="entry name" value="GMC_OXRED_1"/>
    <property type="match status" value="1"/>
</dbReference>
<evidence type="ECO:0000256" key="3">
    <source>
        <dbReference type="ARBA" id="ARBA00010790"/>
    </source>
</evidence>
<dbReference type="Proteomes" id="UP000521872">
    <property type="component" value="Unassembled WGS sequence"/>
</dbReference>
<feature type="domain" description="Glucose-methanol-choline oxidoreductase N-terminal" evidence="20">
    <location>
        <begin position="302"/>
        <end position="316"/>
    </location>
</feature>
<evidence type="ECO:0000256" key="13">
    <source>
        <dbReference type="ARBA" id="ARBA00034050"/>
    </source>
</evidence>
<evidence type="ECO:0000259" key="20">
    <source>
        <dbReference type="PROSITE" id="PS00624"/>
    </source>
</evidence>
<evidence type="ECO:0000256" key="10">
    <source>
        <dbReference type="ARBA" id="ARBA00033986"/>
    </source>
</evidence>
<feature type="chain" id="PRO_5034170895" description="pyranose dehydrogenase (acceptor)" evidence="18">
    <location>
        <begin position="20"/>
        <end position="593"/>
    </location>
</feature>
<evidence type="ECO:0000256" key="18">
    <source>
        <dbReference type="SAM" id="SignalP"/>
    </source>
</evidence>
<dbReference type="Pfam" id="PF00732">
    <property type="entry name" value="GMC_oxred_N"/>
    <property type="match status" value="1"/>
</dbReference>
<evidence type="ECO:0000259" key="19">
    <source>
        <dbReference type="PROSITE" id="PS00623"/>
    </source>
</evidence>
<dbReference type="SUPFAM" id="SSF51905">
    <property type="entry name" value="FAD/NAD(P)-binding domain"/>
    <property type="match status" value="1"/>
</dbReference>
<reference evidence="21 22" key="1">
    <citation type="submission" date="2019-12" db="EMBL/GenBank/DDBJ databases">
        <authorList>
            <person name="Floudas D."/>
            <person name="Bentzer J."/>
            <person name="Ahren D."/>
            <person name="Johansson T."/>
            <person name="Persson P."/>
            <person name="Tunlid A."/>
        </authorList>
    </citation>
    <scope>NUCLEOTIDE SEQUENCE [LARGE SCALE GENOMIC DNA]</scope>
    <source>
        <strain evidence="21 22">CBS 102.39</strain>
    </source>
</reference>
<dbReference type="EC" id="1.1.99.29" evidence="5"/>
<comment type="function">
    <text evidence="9">Catalyzes the single-oxidation or sequential double oxidation reaction of carbohydrates primarily at carbon-2 and/or carbon-3 with the concomitant reduction of the flavin. The enzyme exhibits a broad sugar substrate specificity, oxidizing different aldopyranoses to the corresponding C-1, C-2, C-3 or C-1,2, C-2,3 and C-3,4 (di)dehydro sugars with substrate-specific regioselectivity. Accepts only a narrow range of electron acceptors such as substituted benzoquinones and complexed metal ions and reacts extremely slowly with O(2) as acceptor. May play a role in the natural recycling of plant matter by oxidizing all major monosaccharides in lignocellulose and by reducing quinone compounds or reactive radical species generated during lignin depolymerization.</text>
</comment>
<feature type="binding site" evidence="16">
    <location>
        <position position="260"/>
    </location>
    <ligand>
        <name>FAD</name>
        <dbReference type="ChEBI" id="CHEBI:57692"/>
    </ligand>
</feature>
<dbReference type="InterPro" id="IPR036188">
    <property type="entry name" value="FAD/NAD-bd_sf"/>
</dbReference>
<dbReference type="SUPFAM" id="SSF54373">
    <property type="entry name" value="FAD-linked reductases, C-terminal domain"/>
    <property type="match status" value="1"/>
</dbReference>
<organism evidence="21 22">
    <name type="scientific">Agrocybe pediades</name>
    <dbReference type="NCBI Taxonomy" id="84607"/>
    <lineage>
        <taxon>Eukaryota</taxon>
        <taxon>Fungi</taxon>
        <taxon>Dikarya</taxon>
        <taxon>Basidiomycota</taxon>
        <taxon>Agaricomycotina</taxon>
        <taxon>Agaricomycetes</taxon>
        <taxon>Agaricomycetidae</taxon>
        <taxon>Agaricales</taxon>
        <taxon>Agaricineae</taxon>
        <taxon>Strophariaceae</taxon>
        <taxon>Agrocybe</taxon>
    </lineage>
</organism>
<comment type="catalytic activity">
    <reaction evidence="11">
        <text>pyranose + acceptor = pyranos-2,3-diulose + reduced acceptor.</text>
        <dbReference type="EC" id="1.1.99.29"/>
    </reaction>
</comment>
<evidence type="ECO:0000313" key="22">
    <source>
        <dbReference type="Proteomes" id="UP000521872"/>
    </source>
</evidence>
<dbReference type="InterPro" id="IPR000172">
    <property type="entry name" value="GMC_OxRdtase_N"/>
</dbReference>
<comment type="catalytic activity">
    <reaction evidence="10">
        <text>pyranose + acceptor = pyranos-2-ulose + reduced acceptor.</text>
        <dbReference type="EC" id="1.1.99.29"/>
    </reaction>
</comment>
<dbReference type="InterPro" id="IPR007867">
    <property type="entry name" value="GMC_OxRtase_C"/>
</dbReference>
<keyword evidence="7 17" id="KW-0285">Flavoprotein</keyword>
<keyword evidence="22" id="KW-1185">Reference proteome</keyword>
<dbReference type="GO" id="GO:0050660">
    <property type="term" value="F:flavin adenine dinucleotide binding"/>
    <property type="evidence" value="ECO:0007669"/>
    <property type="project" value="InterPro"/>
</dbReference>
<evidence type="ECO:0000256" key="1">
    <source>
        <dbReference type="ARBA" id="ARBA00001974"/>
    </source>
</evidence>
<comment type="similarity">
    <text evidence="3 17">Belongs to the GMC oxidoreductase family.</text>
</comment>
<evidence type="ECO:0000256" key="6">
    <source>
        <dbReference type="ARBA" id="ARBA00022525"/>
    </source>
</evidence>
<dbReference type="Gene3D" id="3.50.50.60">
    <property type="entry name" value="FAD/NAD(P)-binding domain"/>
    <property type="match status" value="1"/>
</dbReference>
<dbReference type="GO" id="GO:0033718">
    <property type="term" value="F:pyranose dehydrogenase (acceptor) activity"/>
    <property type="evidence" value="ECO:0007669"/>
    <property type="project" value="UniProtKB-EC"/>
</dbReference>
<comment type="catalytic activity">
    <reaction evidence="13">
        <text>a pyranoside + acceptor = a pyranosid-3-ulose + reduced acceptor.</text>
        <dbReference type="EC" id="1.1.99.29"/>
    </reaction>
</comment>
<feature type="active site" description="Proton donor" evidence="15">
    <location>
        <position position="529"/>
    </location>
</feature>
<dbReference type="EMBL" id="JAACJL010000032">
    <property type="protein sequence ID" value="KAF4615922.1"/>
    <property type="molecule type" value="Genomic_DNA"/>
</dbReference>
<comment type="cofactor">
    <cofactor evidence="1 16">
        <name>FAD</name>
        <dbReference type="ChEBI" id="CHEBI:57692"/>
    </cofactor>
</comment>
<evidence type="ECO:0000256" key="16">
    <source>
        <dbReference type="PIRSR" id="PIRSR000137-2"/>
    </source>
</evidence>
<dbReference type="Gene3D" id="3.30.560.10">
    <property type="entry name" value="Glucose Oxidase, domain 3"/>
    <property type="match status" value="1"/>
</dbReference>
<evidence type="ECO:0000256" key="12">
    <source>
        <dbReference type="ARBA" id="ARBA00034029"/>
    </source>
</evidence>
<dbReference type="PANTHER" id="PTHR11552:SF147">
    <property type="entry name" value="CHOLINE DEHYDROGENASE, MITOCHONDRIAL"/>
    <property type="match status" value="1"/>
</dbReference>